<name>A0A8S9RBM9_BRACR</name>
<dbReference type="Proteomes" id="UP000712600">
    <property type="component" value="Unassembled WGS sequence"/>
</dbReference>
<protein>
    <submittedName>
        <fullName evidence="1">Uncharacterized protein</fullName>
    </submittedName>
</protein>
<evidence type="ECO:0000313" key="2">
    <source>
        <dbReference type="Proteomes" id="UP000712600"/>
    </source>
</evidence>
<proteinExistence type="predicted"/>
<reference evidence="1" key="1">
    <citation type="submission" date="2019-12" db="EMBL/GenBank/DDBJ databases">
        <title>Genome sequencing and annotation of Brassica cretica.</title>
        <authorList>
            <person name="Studholme D.J."/>
            <person name="Sarris P."/>
        </authorList>
    </citation>
    <scope>NUCLEOTIDE SEQUENCE</scope>
    <source>
        <strain evidence="1">PFS-109/04</strain>
        <tissue evidence="1">Leaf</tissue>
    </source>
</reference>
<organism evidence="1 2">
    <name type="scientific">Brassica cretica</name>
    <name type="common">Mustard</name>
    <dbReference type="NCBI Taxonomy" id="69181"/>
    <lineage>
        <taxon>Eukaryota</taxon>
        <taxon>Viridiplantae</taxon>
        <taxon>Streptophyta</taxon>
        <taxon>Embryophyta</taxon>
        <taxon>Tracheophyta</taxon>
        <taxon>Spermatophyta</taxon>
        <taxon>Magnoliopsida</taxon>
        <taxon>eudicotyledons</taxon>
        <taxon>Gunneridae</taxon>
        <taxon>Pentapetalae</taxon>
        <taxon>rosids</taxon>
        <taxon>malvids</taxon>
        <taxon>Brassicales</taxon>
        <taxon>Brassicaceae</taxon>
        <taxon>Brassiceae</taxon>
        <taxon>Brassica</taxon>
    </lineage>
</organism>
<comment type="caution">
    <text evidence="1">The sequence shown here is derived from an EMBL/GenBank/DDBJ whole genome shotgun (WGS) entry which is preliminary data.</text>
</comment>
<evidence type="ECO:0000313" key="1">
    <source>
        <dbReference type="EMBL" id="KAF3570213.1"/>
    </source>
</evidence>
<dbReference type="AlphaFoldDB" id="A0A8S9RBM9"/>
<gene>
    <name evidence="1" type="ORF">F2Q69_00062639</name>
</gene>
<accession>A0A8S9RBM9</accession>
<dbReference type="EMBL" id="QGKX02000095">
    <property type="protein sequence ID" value="KAF3570213.1"/>
    <property type="molecule type" value="Genomic_DNA"/>
</dbReference>
<sequence length="147" mass="17072">MRLLNPDLSLPPMAWLTIPSPLKTKKQGFTTRQDRSLHDPQNFQIRLERTLWRPFNKLCHFRSIGRKECEDQSRSSWLFDLAVRVQIGAMPKREKEAMSDAERESKKWSLLTRKDSYVGDDGVKRHWAMLREPTGDVFGRGATGDAD</sequence>